<sequence length="464" mass="53812">MQISKIEMNGFNGINCPHNLGQHTLFLGKRGSGKSSSYKALKFCLQPIASTNLPKEFSAHYAEASQTEKFSVTLTTDDGQTFTRELIRNAKNEVKQRFLSNDKALSKIQEANFLQDLGITLPDIDNFLEMSDQKKIEHLFKIFPCEVDVEKLTDQIDRSKEQENELQRKILGKREAIQSLEEQLSVFPVASGATIELLQKEIAQTETTIKDYEQQLREEEWTIQERQRITIAEDEAKRREQAAAEKATEQAQETARLDAQRTEEENRAKIAAVRREEQERARIATLRDNVEKSLREHKAIELSPSEAKDILSHGQNLLFPEEEKENSKERELQQAENEKVIARVKREGKEQWQREKEIMSGRPAFAFPEEEEVLRWQDDNLNNQKSEWEEANPWKVYPPRSEEELQELKAKIRCKRCKECLTDLSEIIDKADKTVFCYQCKAEQMPAPGLIDLKMLRRRIEDGS</sequence>
<evidence type="ECO:0008006" key="3">
    <source>
        <dbReference type="Google" id="ProtNLM"/>
    </source>
</evidence>
<dbReference type="GO" id="GO:0016887">
    <property type="term" value="F:ATP hydrolysis activity"/>
    <property type="evidence" value="ECO:0007669"/>
    <property type="project" value="InterPro"/>
</dbReference>
<name>A0A6M3M0Q8_9ZZZZ</name>
<feature type="compositionally biased region" description="Basic and acidic residues" evidence="1">
    <location>
        <begin position="255"/>
        <end position="267"/>
    </location>
</feature>
<dbReference type="SUPFAM" id="SSF52540">
    <property type="entry name" value="P-loop containing nucleoside triphosphate hydrolases"/>
    <property type="match status" value="1"/>
</dbReference>
<feature type="region of interest" description="Disordered" evidence="1">
    <location>
        <begin position="237"/>
        <end position="267"/>
    </location>
</feature>
<dbReference type="Gene3D" id="3.40.50.300">
    <property type="entry name" value="P-loop containing nucleotide triphosphate hydrolases"/>
    <property type="match status" value="1"/>
</dbReference>
<evidence type="ECO:0000313" key="2">
    <source>
        <dbReference type="EMBL" id="QJA98651.1"/>
    </source>
</evidence>
<dbReference type="GO" id="GO:0006302">
    <property type="term" value="P:double-strand break repair"/>
    <property type="evidence" value="ECO:0007669"/>
    <property type="project" value="InterPro"/>
</dbReference>
<reference evidence="2" key="1">
    <citation type="submission" date="2020-03" db="EMBL/GenBank/DDBJ databases">
        <title>The deep terrestrial virosphere.</title>
        <authorList>
            <person name="Holmfeldt K."/>
            <person name="Nilsson E."/>
            <person name="Simone D."/>
            <person name="Lopez-Fernandez M."/>
            <person name="Wu X."/>
            <person name="de Brujin I."/>
            <person name="Lundin D."/>
            <person name="Andersson A."/>
            <person name="Bertilsson S."/>
            <person name="Dopson M."/>
        </authorList>
    </citation>
    <scope>NUCLEOTIDE SEQUENCE</scope>
    <source>
        <strain evidence="2">MM171A01652</strain>
    </source>
</reference>
<dbReference type="AlphaFoldDB" id="A0A6M3M0Q8"/>
<dbReference type="EMBL" id="MT143598">
    <property type="protein sequence ID" value="QJA98651.1"/>
    <property type="molecule type" value="Genomic_DNA"/>
</dbReference>
<evidence type="ECO:0000256" key="1">
    <source>
        <dbReference type="SAM" id="MobiDB-lite"/>
    </source>
</evidence>
<accession>A0A6M3M0Q8</accession>
<organism evidence="2">
    <name type="scientific">viral metagenome</name>
    <dbReference type="NCBI Taxonomy" id="1070528"/>
    <lineage>
        <taxon>unclassified sequences</taxon>
        <taxon>metagenomes</taxon>
        <taxon>organismal metagenomes</taxon>
    </lineage>
</organism>
<gene>
    <name evidence="2" type="ORF">MM171A01652_0002</name>
</gene>
<proteinExistence type="predicted"/>
<dbReference type="InterPro" id="IPR027417">
    <property type="entry name" value="P-loop_NTPase"/>
</dbReference>
<protein>
    <recommendedName>
        <fullName evidence="3">ATPase domain containing protein</fullName>
    </recommendedName>
</protein>
<feature type="compositionally biased region" description="Basic and acidic residues" evidence="1">
    <location>
        <begin position="237"/>
        <end position="248"/>
    </location>
</feature>